<dbReference type="GO" id="GO:0003677">
    <property type="term" value="F:DNA binding"/>
    <property type="evidence" value="ECO:0007669"/>
    <property type="project" value="UniProtKB-KW"/>
</dbReference>
<sequence>MSKGQQVAYVRVSTVLQNTDRQFAGMDFDQVFEDKASGKDTKRPALDNLCRFVRKGDTVHVWSIDRLSRSLTDLRKLVDDWMAQGVSVHFHKENMVFDALATGQAKAMQTMMLNMLGSFAEFELSIRAERQREGVAIAKAKGKYKGRQQSIDRKEVQRLLAAGMGATKIAEELRIGRKTVYRIRDEITATQTNKERGGLTV</sequence>
<dbReference type="InterPro" id="IPR009057">
    <property type="entry name" value="Homeodomain-like_sf"/>
</dbReference>
<keyword evidence="4" id="KW-0233">DNA recombination</keyword>
<dbReference type="Pfam" id="PF00239">
    <property type="entry name" value="Resolvase"/>
    <property type="match status" value="1"/>
</dbReference>
<feature type="domain" description="Resolvase/invertase-type recombinase catalytic" evidence="7">
    <location>
        <begin position="5"/>
        <end position="142"/>
    </location>
</feature>
<dbReference type="Pfam" id="PF02796">
    <property type="entry name" value="HTH_7"/>
    <property type="match status" value="1"/>
</dbReference>
<name>A0A1X7AJ16_9GAMM</name>
<dbReference type="InterPro" id="IPR050639">
    <property type="entry name" value="SSR_resolvase"/>
</dbReference>
<organism evidence="8 9">
    <name type="scientific">Parendozoicomonas haliclonae</name>
    <dbReference type="NCBI Taxonomy" id="1960125"/>
    <lineage>
        <taxon>Bacteria</taxon>
        <taxon>Pseudomonadati</taxon>
        <taxon>Pseudomonadota</taxon>
        <taxon>Gammaproteobacteria</taxon>
        <taxon>Oceanospirillales</taxon>
        <taxon>Endozoicomonadaceae</taxon>
        <taxon>Parendozoicomonas</taxon>
    </lineage>
</organism>
<dbReference type="SMART" id="SM00857">
    <property type="entry name" value="Resolvase"/>
    <property type="match status" value="1"/>
</dbReference>
<dbReference type="SUPFAM" id="SSF53041">
    <property type="entry name" value="Resolvase-like"/>
    <property type="match status" value="1"/>
</dbReference>
<proteinExistence type="inferred from homology"/>
<accession>A0A1X7AJ16</accession>
<evidence type="ECO:0000256" key="2">
    <source>
        <dbReference type="ARBA" id="ARBA00022908"/>
    </source>
</evidence>
<keyword evidence="3" id="KW-0238">DNA-binding</keyword>
<evidence type="ECO:0000256" key="6">
    <source>
        <dbReference type="PROSITE-ProRule" id="PRU10137"/>
    </source>
</evidence>
<dbReference type="Gene3D" id="1.10.10.60">
    <property type="entry name" value="Homeodomain-like"/>
    <property type="match status" value="1"/>
</dbReference>
<dbReference type="InterPro" id="IPR006120">
    <property type="entry name" value="Resolvase_HTH_dom"/>
</dbReference>
<dbReference type="Gene3D" id="3.40.50.1390">
    <property type="entry name" value="Resolvase, N-terminal catalytic domain"/>
    <property type="match status" value="1"/>
</dbReference>
<dbReference type="CDD" id="cd03768">
    <property type="entry name" value="SR_ResInv"/>
    <property type="match status" value="1"/>
</dbReference>
<evidence type="ECO:0000256" key="3">
    <source>
        <dbReference type="ARBA" id="ARBA00023125"/>
    </source>
</evidence>
<dbReference type="GO" id="GO:0015074">
    <property type="term" value="P:DNA integration"/>
    <property type="evidence" value="ECO:0007669"/>
    <property type="project" value="UniProtKB-KW"/>
</dbReference>
<dbReference type="PANTHER" id="PTHR30461:SF26">
    <property type="entry name" value="RESOLVASE HOMOLOG YNEB"/>
    <property type="match status" value="1"/>
</dbReference>
<evidence type="ECO:0000259" key="7">
    <source>
        <dbReference type="PROSITE" id="PS51736"/>
    </source>
</evidence>
<dbReference type="InterPro" id="IPR006118">
    <property type="entry name" value="Recombinase_CS"/>
</dbReference>
<dbReference type="AlphaFoldDB" id="A0A1X7AJ16"/>
<evidence type="ECO:0000313" key="8">
    <source>
        <dbReference type="EMBL" id="SMA40083.1"/>
    </source>
</evidence>
<keyword evidence="9" id="KW-1185">Reference proteome</keyword>
<feature type="active site" description="O-(5'-phospho-DNA)-serine intermediate" evidence="5 6">
    <location>
        <position position="13"/>
    </location>
</feature>
<dbReference type="PANTHER" id="PTHR30461">
    <property type="entry name" value="DNA-INVERTASE FROM LAMBDOID PROPHAGE"/>
    <property type="match status" value="1"/>
</dbReference>
<dbReference type="EMBL" id="FWPT01000002">
    <property type="protein sequence ID" value="SMA40083.1"/>
    <property type="molecule type" value="Genomic_DNA"/>
</dbReference>
<evidence type="ECO:0000256" key="5">
    <source>
        <dbReference type="PIRSR" id="PIRSR606118-50"/>
    </source>
</evidence>
<dbReference type="SUPFAM" id="SSF46689">
    <property type="entry name" value="Homeodomain-like"/>
    <property type="match status" value="1"/>
</dbReference>
<evidence type="ECO:0000256" key="1">
    <source>
        <dbReference type="ARBA" id="ARBA00009913"/>
    </source>
</evidence>
<dbReference type="PROSITE" id="PS51736">
    <property type="entry name" value="RECOMBINASES_3"/>
    <property type="match status" value="1"/>
</dbReference>
<dbReference type="InterPro" id="IPR036162">
    <property type="entry name" value="Resolvase-like_N_sf"/>
</dbReference>
<evidence type="ECO:0000313" key="9">
    <source>
        <dbReference type="Proteomes" id="UP000196573"/>
    </source>
</evidence>
<comment type="similarity">
    <text evidence="1">Belongs to the site-specific recombinase resolvase family.</text>
</comment>
<dbReference type="InterPro" id="IPR006119">
    <property type="entry name" value="Resolv_N"/>
</dbReference>
<keyword evidence="2" id="KW-0229">DNA integration</keyword>
<gene>
    <name evidence="8" type="primary">hin_2</name>
    <name evidence="8" type="ORF">EHSB41UT_01137</name>
</gene>
<protein>
    <submittedName>
        <fullName evidence="8">DNA-invertase hin</fullName>
    </submittedName>
</protein>
<evidence type="ECO:0000256" key="4">
    <source>
        <dbReference type="ARBA" id="ARBA00023172"/>
    </source>
</evidence>
<dbReference type="RefSeq" id="WP_087107747.1">
    <property type="nucleotide sequence ID" value="NZ_CBCSCN010000001.1"/>
</dbReference>
<dbReference type="GO" id="GO:0000150">
    <property type="term" value="F:DNA strand exchange activity"/>
    <property type="evidence" value="ECO:0007669"/>
    <property type="project" value="InterPro"/>
</dbReference>
<reference evidence="8 9" key="1">
    <citation type="submission" date="2017-03" db="EMBL/GenBank/DDBJ databases">
        <authorList>
            <person name="Afonso C.L."/>
            <person name="Miller P.J."/>
            <person name="Scott M.A."/>
            <person name="Spackman E."/>
            <person name="Goraichik I."/>
            <person name="Dimitrov K.M."/>
            <person name="Suarez D.L."/>
            <person name="Swayne D.E."/>
        </authorList>
    </citation>
    <scope>NUCLEOTIDE SEQUENCE [LARGE SCALE GENOMIC DNA]</scope>
    <source>
        <strain evidence="8">SB41UT1</strain>
    </source>
</reference>
<dbReference type="Proteomes" id="UP000196573">
    <property type="component" value="Unassembled WGS sequence"/>
</dbReference>
<dbReference type="OrthoDB" id="9786476at2"/>
<dbReference type="PROSITE" id="PS00397">
    <property type="entry name" value="RECOMBINASES_1"/>
    <property type="match status" value="1"/>
</dbReference>